<evidence type="ECO:0000313" key="3">
    <source>
        <dbReference type="Proteomes" id="UP000436088"/>
    </source>
</evidence>
<evidence type="ECO:0000313" key="2">
    <source>
        <dbReference type="EMBL" id="KAE8672211.1"/>
    </source>
</evidence>
<dbReference type="PANTHER" id="PTHR46326:SF8">
    <property type="entry name" value="C2H2-LIKE ZINC FINGER PROTEIN"/>
    <property type="match status" value="1"/>
</dbReference>
<gene>
    <name evidence="2" type="ORF">F3Y22_tig00111848pilonHSYRG00209</name>
</gene>
<dbReference type="PANTHER" id="PTHR46326">
    <property type="entry name" value="ZINC FINGER PROTEIN ZAT1-RELATED"/>
    <property type="match status" value="1"/>
</dbReference>
<name>A0A6A2X9R6_HIBSY</name>
<feature type="region of interest" description="Disordered" evidence="1">
    <location>
        <begin position="145"/>
        <end position="190"/>
    </location>
</feature>
<feature type="compositionally biased region" description="Basic and acidic residues" evidence="1">
    <location>
        <begin position="161"/>
        <end position="171"/>
    </location>
</feature>
<dbReference type="InterPro" id="IPR044303">
    <property type="entry name" value="ZAT1/4/9"/>
</dbReference>
<reference evidence="2" key="1">
    <citation type="submission" date="2019-09" db="EMBL/GenBank/DDBJ databases">
        <title>Draft genome information of white flower Hibiscus syriacus.</title>
        <authorList>
            <person name="Kim Y.-M."/>
        </authorList>
    </citation>
    <scope>NUCLEOTIDE SEQUENCE [LARGE SCALE GENOMIC DNA]</scope>
    <source>
        <strain evidence="2">YM2019G1</strain>
    </source>
</reference>
<dbReference type="GO" id="GO:0006355">
    <property type="term" value="P:regulation of DNA-templated transcription"/>
    <property type="evidence" value="ECO:0007669"/>
    <property type="project" value="InterPro"/>
</dbReference>
<proteinExistence type="predicted"/>
<feature type="compositionally biased region" description="Low complexity" evidence="1">
    <location>
        <begin position="105"/>
        <end position="118"/>
    </location>
</feature>
<feature type="region of interest" description="Disordered" evidence="1">
    <location>
        <begin position="91"/>
        <end position="129"/>
    </location>
</feature>
<organism evidence="2 3">
    <name type="scientific">Hibiscus syriacus</name>
    <name type="common">Rose of Sharon</name>
    <dbReference type="NCBI Taxonomy" id="106335"/>
    <lineage>
        <taxon>Eukaryota</taxon>
        <taxon>Viridiplantae</taxon>
        <taxon>Streptophyta</taxon>
        <taxon>Embryophyta</taxon>
        <taxon>Tracheophyta</taxon>
        <taxon>Spermatophyta</taxon>
        <taxon>Magnoliopsida</taxon>
        <taxon>eudicotyledons</taxon>
        <taxon>Gunneridae</taxon>
        <taxon>Pentapetalae</taxon>
        <taxon>rosids</taxon>
        <taxon>malvids</taxon>
        <taxon>Malvales</taxon>
        <taxon>Malvaceae</taxon>
        <taxon>Malvoideae</taxon>
        <taxon>Hibiscus</taxon>
    </lineage>
</organism>
<dbReference type="EMBL" id="VEPZ02001450">
    <property type="protein sequence ID" value="KAE8672211.1"/>
    <property type="molecule type" value="Genomic_DNA"/>
</dbReference>
<protein>
    <submittedName>
        <fullName evidence="2">Uncharacterized protein</fullName>
    </submittedName>
</protein>
<keyword evidence="3" id="KW-1185">Reference proteome</keyword>
<dbReference type="AlphaFoldDB" id="A0A6A2X9R6"/>
<accession>A0A6A2X9R6</accession>
<sequence>MIKALNAGYCMSPCLNMNGLQRTKVGADWDHITNPKPKWHSKARALQRAFKGSPPKTRLTLWCAKSAKARPVKQVFVQQVFVQRRFSSGRALGGHMKGHLTNQLSNRSDSASSSSSSSGEEQEKGKGTESLAYGLRENPNMSFRFADPEFSFAPDSGSPVQDRESDTESRNPTRRRSKRKPKMGTVNNATTDEIKKLKLSTSLTSLIDSPPAEPEPVSSVSDTSLEEDVAMCLMLLSRDAWKRNNVERKSHKRVRSETKKPGKFAAVAVIGDNSK</sequence>
<evidence type="ECO:0000256" key="1">
    <source>
        <dbReference type="SAM" id="MobiDB-lite"/>
    </source>
</evidence>
<feature type="compositionally biased region" description="Basic residues" evidence="1">
    <location>
        <begin position="172"/>
        <end position="182"/>
    </location>
</feature>
<comment type="caution">
    <text evidence="2">The sequence shown here is derived from an EMBL/GenBank/DDBJ whole genome shotgun (WGS) entry which is preliminary data.</text>
</comment>
<dbReference type="Proteomes" id="UP000436088">
    <property type="component" value="Unassembled WGS sequence"/>
</dbReference>